<organism evidence="1 2">
    <name type="scientific">Melia azedarach</name>
    <name type="common">Chinaberry tree</name>
    <dbReference type="NCBI Taxonomy" id="155640"/>
    <lineage>
        <taxon>Eukaryota</taxon>
        <taxon>Viridiplantae</taxon>
        <taxon>Streptophyta</taxon>
        <taxon>Embryophyta</taxon>
        <taxon>Tracheophyta</taxon>
        <taxon>Spermatophyta</taxon>
        <taxon>Magnoliopsida</taxon>
        <taxon>eudicotyledons</taxon>
        <taxon>Gunneridae</taxon>
        <taxon>Pentapetalae</taxon>
        <taxon>rosids</taxon>
        <taxon>malvids</taxon>
        <taxon>Sapindales</taxon>
        <taxon>Meliaceae</taxon>
        <taxon>Melia</taxon>
    </lineage>
</organism>
<sequence>MLLVRRHFNALKEIASMISAMAMGLKPKGLHLWKLSPLHRLRNLSPASVQNIRFGFSYDSKGFGFIWWEKIAGILGLNRDPNSMIVQLGRLVLNRFSYCLVQPDKSFRIYLKFGDEIIAGKRLNLPPNTFSIKSNGQGGCMIDSGSVQTIIEYEVYLDLWTAFTEYFARYDIERLITCPNYGVLCFKMPAGFNSFPSMTYHFQGADLKIEPDNVSSLIIKIPIFSQQSHL</sequence>
<accession>A0ACC1YT15</accession>
<evidence type="ECO:0000313" key="2">
    <source>
        <dbReference type="Proteomes" id="UP001164539"/>
    </source>
</evidence>
<dbReference type="EMBL" id="CM051395">
    <property type="protein sequence ID" value="KAJ4726289.1"/>
    <property type="molecule type" value="Genomic_DNA"/>
</dbReference>
<gene>
    <name evidence="1" type="ORF">OWV82_005026</name>
</gene>
<evidence type="ECO:0000313" key="1">
    <source>
        <dbReference type="EMBL" id="KAJ4726289.1"/>
    </source>
</evidence>
<keyword evidence="2" id="KW-1185">Reference proteome</keyword>
<protein>
    <submittedName>
        <fullName evidence="1">Aspartic proteinase</fullName>
    </submittedName>
</protein>
<name>A0ACC1YT15_MELAZ</name>
<reference evidence="1 2" key="1">
    <citation type="journal article" date="2023" name="Science">
        <title>Complex scaffold remodeling in plant triterpene biosynthesis.</title>
        <authorList>
            <person name="De La Pena R."/>
            <person name="Hodgson H."/>
            <person name="Liu J.C."/>
            <person name="Stephenson M.J."/>
            <person name="Martin A.C."/>
            <person name="Owen C."/>
            <person name="Harkess A."/>
            <person name="Leebens-Mack J."/>
            <person name="Jimenez L.E."/>
            <person name="Osbourn A."/>
            <person name="Sattely E.S."/>
        </authorList>
    </citation>
    <scope>NUCLEOTIDE SEQUENCE [LARGE SCALE GENOMIC DNA]</scope>
    <source>
        <strain evidence="2">cv. JPN11</strain>
        <tissue evidence="1">Leaf</tissue>
    </source>
</reference>
<dbReference type="Proteomes" id="UP001164539">
    <property type="component" value="Chromosome 2"/>
</dbReference>
<comment type="caution">
    <text evidence="1">The sequence shown here is derived from an EMBL/GenBank/DDBJ whole genome shotgun (WGS) entry which is preliminary data.</text>
</comment>
<proteinExistence type="predicted"/>